<feature type="compositionally biased region" description="Basic and acidic residues" evidence="3">
    <location>
        <begin position="39"/>
        <end position="61"/>
    </location>
</feature>
<accession>A0A0K0EK18</accession>
<feature type="compositionally biased region" description="Low complexity" evidence="3">
    <location>
        <begin position="89"/>
        <end position="104"/>
    </location>
</feature>
<dbReference type="InterPro" id="IPR027124">
    <property type="entry name" value="Swc5/CFDP1/2"/>
</dbReference>
<feature type="region of interest" description="Disordered" evidence="3">
    <location>
        <begin position="1"/>
        <end position="70"/>
    </location>
</feature>
<keyword evidence="5" id="KW-1185">Reference proteome</keyword>
<evidence type="ECO:0000256" key="3">
    <source>
        <dbReference type="SAM" id="MobiDB-lite"/>
    </source>
</evidence>
<dbReference type="InterPro" id="IPR011421">
    <property type="entry name" value="BCNT-C"/>
</dbReference>
<dbReference type="STRING" id="6248.A0A0K0EK18"/>
<dbReference type="PROSITE" id="PS51279">
    <property type="entry name" value="BCNT_C"/>
    <property type="match status" value="1"/>
</dbReference>
<name>A0A0K0EK18_STRER</name>
<dbReference type="PANTHER" id="PTHR48407">
    <property type="entry name" value="CRANIOFACIAL DEVELOPMENT PROTEIN 1"/>
    <property type="match status" value="1"/>
</dbReference>
<feature type="domain" description="BCNT-C" evidence="4">
    <location>
        <begin position="110"/>
        <end position="189"/>
    </location>
</feature>
<evidence type="ECO:0000313" key="5">
    <source>
        <dbReference type="Proteomes" id="UP000035681"/>
    </source>
</evidence>
<dbReference type="AlphaFoldDB" id="A0A0K0EK18"/>
<dbReference type="Proteomes" id="UP000035681">
    <property type="component" value="Unplaced"/>
</dbReference>
<dbReference type="PANTHER" id="PTHR48407:SF1">
    <property type="entry name" value="CRANIOFACIAL DEVELOPMENT PROTEIN 1"/>
    <property type="match status" value="1"/>
</dbReference>
<evidence type="ECO:0000256" key="1">
    <source>
        <dbReference type="ARBA" id="ARBA00019033"/>
    </source>
</evidence>
<feature type="region of interest" description="Disordered" evidence="3">
    <location>
        <begin position="89"/>
        <end position="129"/>
    </location>
</feature>
<feature type="compositionally biased region" description="Basic and acidic residues" evidence="3">
    <location>
        <begin position="1"/>
        <end position="10"/>
    </location>
</feature>
<organism evidence="6">
    <name type="scientific">Strongyloides stercoralis</name>
    <name type="common">Threadworm</name>
    <dbReference type="NCBI Taxonomy" id="6248"/>
    <lineage>
        <taxon>Eukaryota</taxon>
        <taxon>Metazoa</taxon>
        <taxon>Ecdysozoa</taxon>
        <taxon>Nematoda</taxon>
        <taxon>Chromadorea</taxon>
        <taxon>Rhabditida</taxon>
        <taxon>Tylenchina</taxon>
        <taxon>Panagrolaimomorpha</taxon>
        <taxon>Strongyloidoidea</taxon>
        <taxon>Strongyloididae</taxon>
        <taxon>Strongyloides</taxon>
    </lineage>
</organism>
<sequence>MDKGMHNDNHYDDEEDVDYTPESDNEEDVPEKEEDEEIKEVLEIKTIENKNENNEEEKKCESEEEDDDEMYKQLLEAGDIKCQVTTKFNKNSTTPKSTNTKINSAPTKRSAKSSGLLDIADSTKKKKASSLSQCTESWKKYVTNKGIAEELVSFNKGKNGFLARQDFLAKTDLKQFEKEKEARNALRKSKQ</sequence>
<feature type="compositionally biased region" description="Acidic residues" evidence="3">
    <location>
        <begin position="11"/>
        <end position="38"/>
    </location>
</feature>
<dbReference type="Pfam" id="PF07572">
    <property type="entry name" value="BCNT"/>
    <property type="match status" value="1"/>
</dbReference>
<evidence type="ECO:0000256" key="2">
    <source>
        <dbReference type="ARBA" id="ARBA00030244"/>
    </source>
</evidence>
<evidence type="ECO:0000313" key="6">
    <source>
        <dbReference type="WBParaSite" id="SSTP_0000980800.1"/>
    </source>
</evidence>
<evidence type="ECO:0000259" key="4">
    <source>
        <dbReference type="PROSITE" id="PS51279"/>
    </source>
</evidence>
<dbReference type="WBParaSite" id="SSTP_0000980800.1">
    <property type="protein sequence ID" value="SSTP_0000980800.1"/>
    <property type="gene ID" value="SSTP_0000980800"/>
</dbReference>
<proteinExistence type="predicted"/>
<reference evidence="6" key="1">
    <citation type="submission" date="2015-08" db="UniProtKB">
        <authorList>
            <consortium name="WormBaseParasite"/>
        </authorList>
    </citation>
    <scope>IDENTIFICATION</scope>
</reference>
<dbReference type="WBParaSite" id="TCONS_00007481.p1">
    <property type="protein sequence ID" value="TCONS_00007481.p1"/>
    <property type="gene ID" value="XLOC_005510"/>
</dbReference>
<protein>
    <recommendedName>
        <fullName evidence="1">Craniofacial development protein 1</fullName>
    </recommendedName>
    <alternativeName>
        <fullName evidence="2">Bucentaur</fullName>
    </alternativeName>
</protein>